<name>A0AAW9CCJ5_KLUCR</name>
<evidence type="ECO:0000313" key="2">
    <source>
        <dbReference type="EMBL" id="MDW3779980.1"/>
    </source>
</evidence>
<organism evidence="2 3">
    <name type="scientific">Kluyvera cryocrescens</name>
    <name type="common">Kluyvera citrophila</name>
    <dbReference type="NCBI Taxonomy" id="580"/>
    <lineage>
        <taxon>Bacteria</taxon>
        <taxon>Pseudomonadati</taxon>
        <taxon>Pseudomonadota</taxon>
        <taxon>Gammaproteobacteria</taxon>
        <taxon>Enterobacterales</taxon>
        <taxon>Enterobacteriaceae</taxon>
        <taxon>Kluyvera</taxon>
    </lineage>
</organism>
<proteinExistence type="predicted"/>
<comment type="caution">
    <text evidence="2">The sequence shown here is derived from an EMBL/GenBank/DDBJ whole genome shotgun (WGS) entry which is preliminary data.</text>
</comment>
<gene>
    <name evidence="2" type="ORF">QWU01_24590</name>
</gene>
<reference evidence="2" key="1">
    <citation type="journal article" date="2023" name="J Glob Antimicrob Resist">
        <title>Emergence of NDM-1 and KPC-3 carbapenemases in Kluyvera cryocrescens: Investigating genetic heterogeneity and acquisition routes of blaNDM-1 in Enterobacterales species in Portugal.</title>
        <authorList>
            <person name="Loiodice M."/>
            <person name="Ribeiro M."/>
            <person name="Peixe L."/>
            <person name="Novais A."/>
        </authorList>
    </citation>
    <scope>NUCLEOTIDE SEQUENCE</scope>
    <source>
        <strain evidence="2">K629</strain>
    </source>
</reference>
<evidence type="ECO:0000256" key="1">
    <source>
        <dbReference type="SAM" id="Coils"/>
    </source>
</evidence>
<protein>
    <submittedName>
        <fullName evidence="2">Uncharacterized protein</fullName>
    </submittedName>
</protein>
<dbReference type="Proteomes" id="UP001276300">
    <property type="component" value="Unassembled WGS sequence"/>
</dbReference>
<dbReference type="RefSeq" id="WP_318243293.1">
    <property type="nucleotide sequence ID" value="NZ_JAUEQX010000027.1"/>
</dbReference>
<sequence>MSEKKDKWYLFDTDKAMSDLRVSDGFFGTTFSAAKLAGKKLFNATAITTGFVATEVLPAMTIGMAKKILSNDKATEEQKEQARETIARAEEYQERVRERKNDEND</sequence>
<accession>A0AAW9CCJ5</accession>
<dbReference type="AlphaFoldDB" id="A0AAW9CCJ5"/>
<feature type="coiled-coil region" evidence="1">
    <location>
        <begin position="72"/>
        <end position="102"/>
    </location>
</feature>
<keyword evidence="1" id="KW-0175">Coiled coil</keyword>
<dbReference type="EMBL" id="JAUEQX010000027">
    <property type="protein sequence ID" value="MDW3779980.1"/>
    <property type="molecule type" value="Genomic_DNA"/>
</dbReference>
<evidence type="ECO:0000313" key="3">
    <source>
        <dbReference type="Proteomes" id="UP001276300"/>
    </source>
</evidence>